<keyword evidence="1" id="KW-0812">Transmembrane</keyword>
<evidence type="ECO:0000313" key="2">
    <source>
        <dbReference type="EMBL" id="SDZ58452.1"/>
    </source>
</evidence>
<organism evidence="2 3">
    <name type="scientific">Rhodonellum ikkaensis</name>
    <dbReference type="NCBI Taxonomy" id="336829"/>
    <lineage>
        <taxon>Bacteria</taxon>
        <taxon>Pseudomonadati</taxon>
        <taxon>Bacteroidota</taxon>
        <taxon>Cytophagia</taxon>
        <taxon>Cytophagales</taxon>
        <taxon>Cytophagaceae</taxon>
        <taxon>Rhodonellum</taxon>
    </lineage>
</organism>
<dbReference type="RefSeq" id="WP_019600698.1">
    <property type="nucleotide sequence ID" value="NZ_FNQC01000034.1"/>
</dbReference>
<dbReference type="EMBL" id="FNQC01000034">
    <property type="protein sequence ID" value="SDZ58452.1"/>
    <property type="molecule type" value="Genomic_DNA"/>
</dbReference>
<comment type="caution">
    <text evidence="2">The sequence shown here is derived from an EMBL/GenBank/DDBJ whole genome shotgun (WGS) entry which is preliminary data.</text>
</comment>
<keyword evidence="3" id="KW-1185">Reference proteome</keyword>
<evidence type="ECO:0000256" key="1">
    <source>
        <dbReference type="SAM" id="Phobius"/>
    </source>
</evidence>
<gene>
    <name evidence="2" type="ORF">SAMN05444412_13410</name>
</gene>
<sequence length="156" mass="17966">MHEISEYIENPNLGLIDAFQLESFREFMEESDIELVVVDRGDGTQAHIQALSLRSVNQVLRRIIKRCEESGVDLKKWICDKDEFDLCGKLDLPIGERMRQLDEFFRYKRAQAAIIVVDVLLAILAPPTFGLFLTLLAVLGWLNNYFLELCDCSNRV</sequence>
<accession>A0A1H3U7Q6</accession>
<keyword evidence="1" id="KW-1133">Transmembrane helix</keyword>
<proteinExistence type="predicted"/>
<reference evidence="2 3" key="1">
    <citation type="submission" date="2016-10" db="EMBL/GenBank/DDBJ databases">
        <authorList>
            <person name="Varghese N."/>
            <person name="Submissions S."/>
        </authorList>
    </citation>
    <scope>NUCLEOTIDE SEQUENCE [LARGE SCALE GENOMIC DNA]</scope>
    <source>
        <strain evidence="2 3">DSM 17997</strain>
    </source>
</reference>
<feature type="transmembrane region" description="Helical" evidence="1">
    <location>
        <begin position="112"/>
        <end position="139"/>
    </location>
</feature>
<protein>
    <submittedName>
        <fullName evidence="2">Uncharacterized protein</fullName>
    </submittedName>
</protein>
<name>A0A1H3U7Q6_9BACT</name>
<evidence type="ECO:0000313" key="3">
    <source>
        <dbReference type="Proteomes" id="UP000199663"/>
    </source>
</evidence>
<dbReference type="Proteomes" id="UP000199663">
    <property type="component" value="Unassembled WGS sequence"/>
</dbReference>
<keyword evidence="1" id="KW-0472">Membrane</keyword>